<evidence type="ECO:0000313" key="2">
    <source>
        <dbReference type="EMBL" id="EIC21383.1"/>
    </source>
</evidence>
<feature type="region of interest" description="Disordered" evidence="1">
    <location>
        <begin position="1"/>
        <end position="90"/>
    </location>
</feature>
<name>H8Z168_9GAMM</name>
<dbReference type="EMBL" id="JH603169">
    <property type="protein sequence ID" value="EIC21383.1"/>
    <property type="molecule type" value="Genomic_DNA"/>
</dbReference>
<proteinExistence type="predicted"/>
<dbReference type="HOGENOM" id="CLU_2439865_0_0_6"/>
<reference evidence="2 3" key="2">
    <citation type="submission" date="2011-11" db="EMBL/GenBank/DDBJ databases">
        <authorList>
            <consortium name="US DOE Joint Genome Institute"/>
            <person name="Lucas S."/>
            <person name="Han J."/>
            <person name="Lapidus A."/>
            <person name="Cheng J.-F."/>
            <person name="Goodwin L."/>
            <person name="Pitluck S."/>
            <person name="Peters L."/>
            <person name="Ovchinnikova G."/>
            <person name="Zhang X."/>
            <person name="Detter J.C."/>
            <person name="Han C."/>
            <person name="Tapia R."/>
            <person name="Land M."/>
            <person name="Hauser L."/>
            <person name="Kyrpides N."/>
            <person name="Ivanova N."/>
            <person name="Pagani I."/>
            <person name="Vogl K."/>
            <person name="Liu Z."/>
            <person name="Overmann J."/>
            <person name="Frigaard N.-U."/>
            <person name="Bryant D."/>
            <person name="Woyke T."/>
        </authorList>
    </citation>
    <scope>NUCLEOTIDE SEQUENCE [LARGE SCALE GENOMIC DNA]</scope>
    <source>
        <strain evidence="2 3">970</strain>
    </source>
</reference>
<evidence type="ECO:0000313" key="3">
    <source>
        <dbReference type="Proteomes" id="UP000002964"/>
    </source>
</evidence>
<sequence length="90" mass="9216">MTAASKTERQLIDSIRKAKTGGESGVGESDGASKAIEAAAPRMSEASVPTESQQPRPRAAAAKGSARKKAQTAPATGSSGYSSARRVWPD</sequence>
<accession>H8Z168</accession>
<dbReference type="RefSeq" id="WP_009147968.1">
    <property type="nucleotide sequence ID" value="NZ_CP121471.1"/>
</dbReference>
<gene>
    <name evidence="2" type="ORF">Thi970DRAFT_01590</name>
</gene>
<organism evidence="2 3">
    <name type="scientific">Thiorhodovibrio frisius</name>
    <dbReference type="NCBI Taxonomy" id="631362"/>
    <lineage>
        <taxon>Bacteria</taxon>
        <taxon>Pseudomonadati</taxon>
        <taxon>Pseudomonadota</taxon>
        <taxon>Gammaproteobacteria</taxon>
        <taxon>Chromatiales</taxon>
        <taxon>Chromatiaceae</taxon>
        <taxon>Thiorhodovibrio</taxon>
    </lineage>
</organism>
<protein>
    <submittedName>
        <fullName evidence="2">Uncharacterized protein</fullName>
    </submittedName>
</protein>
<dbReference type="Proteomes" id="UP000002964">
    <property type="component" value="Unassembled WGS sequence"/>
</dbReference>
<dbReference type="AlphaFoldDB" id="H8Z168"/>
<dbReference type="STRING" id="631362.Thi970DRAFT_01590"/>
<evidence type="ECO:0000256" key="1">
    <source>
        <dbReference type="SAM" id="MobiDB-lite"/>
    </source>
</evidence>
<feature type="compositionally biased region" description="Polar residues" evidence="1">
    <location>
        <begin position="73"/>
        <end position="82"/>
    </location>
</feature>
<keyword evidence="3" id="KW-1185">Reference proteome</keyword>
<reference evidence="3" key="1">
    <citation type="submission" date="2011-06" db="EMBL/GenBank/DDBJ databases">
        <authorList>
            <consortium name="US DOE Joint Genome Institute (JGI-PGF)"/>
            <person name="Lucas S."/>
            <person name="Han J."/>
            <person name="Lapidus A."/>
            <person name="Cheng J.-F."/>
            <person name="Goodwin L."/>
            <person name="Pitluck S."/>
            <person name="Peters L."/>
            <person name="Land M.L."/>
            <person name="Hauser L."/>
            <person name="Vogl K."/>
            <person name="Liu Z."/>
            <person name="Overmann J."/>
            <person name="Frigaard N.-U."/>
            <person name="Bryant D.A."/>
            <person name="Woyke T.J."/>
        </authorList>
    </citation>
    <scope>NUCLEOTIDE SEQUENCE [LARGE SCALE GENOMIC DNA]</scope>
    <source>
        <strain evidence="3">970</strain>
    </source>
</reference>
<feature type="compositionally biased region" description="Basic and acidic residues" evidence="1">
    <location>
        <begin position="1"/>
        <end position="16"/>
    </location>
</feature>